<dbReference type="GO" id="GO:0006355">
    <property type="term" value="P:regulation of DNA-templated transcription"/>
    <property type="evidence" value="ECO:0007669"/>
    <property type="project" value="UniProtKB-UniRule"/>
</dbReference>
<protein>
    <recommendedName>
        <fullName evidence="4">Bifunctional protein PyrR</fullName>
    </recommendedName>
    <domain>
        <recommendedName>
            <fullName evidence="4">Pyrimidine operon regulatory protein</fullName>
        </recommendedName>
    </domain>
    <domain>
        <recommendedName>
            <fullName evidence="4">Uracil phosphoribosyltransferase</fullName>
            <shortName evidence="4">UPRTase</shortName>
            <ecNumber evidence="4">2.4.2.9</ecNumber>
        </recommendedName>
    </domain>
</protein>
<dbReference type="InterPro" id="IPR050137">
    <property type="entry name" value="PyrR_bifunctional"/>
</dbReference>
<evidence type="ECO:0000313" key="7">
    <source>
        <dbReference type="Proteomes" id="UP000264062"/>
    </source>
</evidence>
<dbReference type="PANTHER" id="PTHR11608:SF0">
    <property type="entry name" value="BIFUNCTIONAL PROTEIN PYRR"/>
    <property type="match status" value="1"/>
</dbReference>
<dbReference type="GO" id="GO:0004845">
    <property type="term" value="F:uracil phosphoribosyltransferase activity"/>
    <property type="evidence" value="ECO:0007669"/>
    <property type="project" value="UniProtKB-UniRule"/>
</dbReference>
<keyword evidence="4 6" id="KW-0808">Transferase</keyword>
<accession>A0A350H9D3</accession>
<dbReference type="InterPro" id="IPR000836">
    <property type="entry name" value="PRTase_dom"/>
</dbReference>
<dbReference type="Gene3D" id="3.40.50.2020">
    <property type="match status" value="1"/>
</dbReference>
<dbReference type="PANTHER" id="PTHR11608">
    <property type="entry name" value="BIFUNCTIONAL PROTEIN PYRR"/>
    <property type="match status" value="1"/>
</dbReference>
<feature type="domain" description="Phosphoribosyltransferase" evidence="5">
    <location>
        <begin position="14"/>
        <end position="151"/>
    </location>
</feature>
<keyword evidence="3 4" id="KW-0804">Transcription</keyword>
<evidence type="ECO:0000256" key="1">
    <source>
        <dbReference type="ARBA" id="ARBA00005565"/>
    </source>
</evidence>
<dbReference type="EC" id="2.4.2.9" evidence="4"/>
<evidence type="ECO:0000256" key="2">
    <source>
        <dbReference type="ARBA" id="ARBA00023015"/>
    </source>
</evidence>
<sequence length="180" mass="20568">MTKTFKLMGENEVQNIINAMANEVLKSKASLKDTAFIGIIKRGDVIAKRVADIIEKTERLKIPIGKIDINLYRDDLSIIDYHPQVSSTEIQFDLNDKIVYLFDDVFFTGRTIRSALNEIMDFGRPKKIYLYVLIDRKSRELPIVPDFSGSDLNIPKNKIVTVCLKEVDGTDEITLLKEEN</sequence>
<evidence type="ECO:0000259" key="5">
    <source>
        <dbReference type="Pfam" id="PF00156"/>
    </source>
</evidence>
<dbReference type="AlphaFoldDB" id="A0A350H9D3"/>
<name>A0A350H9D3_UNCW3</name>
<dbReference type="CDD" id="cd06223">
    <property type="entry name" value="PRTases_typeI"/>
    <property type="match status" value="1"/>
</dbReference>
<dbReference type="Pfam" id="PF00156">
    <property type="entry name" value="Pribosyltran"/>
    <property type="match status" value="1"/>
</dbReference>
<dbReference type="InterPro" id="IPR023050">
    <property type="entry name" value="PyrR"/>
</dbReference>
<evidence type="ECO:0000313" key="6">
    <source>
        <dbReference type="EMBL" id="HAV92149.1"/>
    </source>
</evidence>
<dbReference type="HAMAP" id="MF_01219">
    <property type="entry name" value="PyrR"/>
    <property type="match status" value="1"/>
</dbReference>
<feature type="short sequence motif" description="PRPP-binding" evidence="4">
    <location>
        <begin position="99"/>
        <end position="111"/>
    </location>
</feature>
<organism evidence="6 7">
    <name type="scientific">candidate division WOR-3 bacterium</name>
    <dbReference type="NCBI Taxonomy" id="2052148"/>
    <lineage>
        <taxon>Bacteria</taxon>
        <taxon>Bacteria division WOR-3</taxon>
    </lineage>
</organism>
<evidence type="ECO:0000256" key="4">
    <source>
        <dbReference type="HAMAP-Rule" id="MF_01219"/>
    </source>
</evidence>
<keyword evidence="2 4" id="KW-0805">Transcription regulation</keyword>
<dbReference type="EMBL" id="DMZY01000091">
    <property type="protein sequence ID" value="HAV92149.1"/>
    <property type="molecule type" value="Genomic_DNA"/>
</dbReference>
<comment type="similarity">
    <text evidence="1 4">Belongs to the purine/pyrimidine phosphoribosyltransferase family. PyrR subfamily.</text>
</comment>
<evidence type="ECO:0000256" key="3">
    <source>
        <dbReference type="ARBA" id="ARBA00023163"/>
    </source>
</evidence>
<dbReference type="Proteomes" id="UP000264062">
    <property type="component" value="Unassembled WGS sequence"/>
</dbReference>
<keyword evidence="4 6" id="KW-0328">Glycosyltransferase</keyword>
<reference evidence="6 7" key="1">
    <citation type="journal article" date="2018" name="Nat. Biotechnol.">
        <title>A standardized bacterial taxonomy based on genome phylogeny substantially revises the tree of life.</title>
        <authorList>
            <person name="Parks D.H."/>
            <person name="Chuvochina M."/>
            <person name="Waite D.W."/>
            <person name="Rinke C."/>
            <person name="Skarshewski A."/>
            <person name="Chaumeil P.A."/>
            <person name="Hugenholtz P."/>
        </authorList>
    </citation>
    <scope>NUCLEOTIDE SEQUENCE [LARGE SCALE GENOMIC DNA]</scope>
    <source>
        <strain evidence="6">UBA9956</strain>
    </source>
</reference>
<comment type="function">
    <text evidence="4">Also displays a weak uracil phosphoribosyltransferase activity which is not physiologically significant.</text>
</comment>
<comment type="caution">
    <text evidence="6">The sequence shown here is derived from an EMBL/GenBank/DDBJ whole genome shotgun (WGS) entry which is preliminary data.</text>
</comment>
<proteinExistence type="inferred from homology"/>
<dbReference type="SUPFAM" id="SSF53271">
    <property type="entry name" value="PRTase-like"/>
    <property type="match status" value="1"/>
</dbReference>
<comment type="function">
    <text evidence="4">Regulates the transcription of the pyrimidine nucleotide (pyr) operon in response to exogenous pyrimidines.</text>
</comment>
<dbReference type="InterPro" id="IPR029057">
    <property type="entry name" value="PRTase-like"/>
</dbReference>
<dbReference type="NCBIfam" id="NF003549">
    <property type="entry name" value="PRK05205.1-5"/>
    <property type="match status" value="1"/>
</dbReference>
<gene>
    <name evidence="4" type="primary">pyrR</name>
    <name evidence="6" type="ORF">DCW38_03095</name>
</gene>
<comment type="catalytic activity">
    <reaction evidence="4">
        <text>UMP + diphosphate = 5-phospho-alpha-D-ribose 1-diphosphate + uracil</text>
        <dbReference type="Rhea" id="RHEA:13017"/>
        <dbReference type="ChEBI" id="CHEBI:17568"/>
        <dbReference type="ChEBI" id="CHEBI:33019"/>
        <dbReference type="ChEBI" id="CHEBI:57865"/>
        <dbReference type="ChEBI" id="CHEBI:58017"/>
        <dbReference type="EC" id="2.4.2.9"/>
    </reaction>
</comment>